<dbReference type="SUPFAM" id="SSF48371">
    <property type="entry name" value="ARM repeat"/>
    <property type="match status" value="1"/>
</dbReference>
<keyword evidence="2" id="KW-1185">Reference proteome</keyword>
<gene>
    <name evidence="1" type="ORF">OSTQU699_LOCUS6264</name>
</gene>
<name>A0A8S1JB58_9CHLO</name>
<comment type="caution">
    <text evidence="1">The sequence shown here is derived from an EMBL/GenBank/DDBJ whole genome shotgun (WGS) entry which is preliminary data.</text>
</comment>
<protein>
    <submittedName>
        <fullName evidence="1">Uncharacterized protein</fullName>
    </submittedName>
</protein>
<dbReference type="InterPro" id="IPR016024">
    <property type="entry name" value="ARM-type_fold"/>
</dbReference>
<sequence>LRDLLSSNIPSVVKKSSQALMALSIDVEAKVPIMEKCGPKLLELLKNSDMDVAENARAAILNAAEDPAGSEIVIAALSETEREFFLGPLNAFAK</sequence>
<dbReference type="AlphaFoldDB" id="A0A8S1JB58"/>
<organism evidence="1 2">
    <name type="scientific">Ostreobium quekettii</name>
    <dbReference type="NCBI Taxonomy" id="121088"/>
    <lineage>
        <taxon>Eukaryota</taxon>
        <taxon>Viridiplantae</taxon>
        <taxon>Chlorophyta</taxon>
        <taxon>core chlorophytes</taxon>
        <taxon>Ulvophyceae</taxon>
        <taxon>TCBD clade</taxon>
        <taxon>Bryopsidales</taxon>
        <taxon>Ostreobineae</taxon>
        <taxon>Ostreobiaceae</taxon>
        <taxon>Ostreobium</taxon>
    </lineage>
</organism>
<evidence type="ECO:0000313" key="2">
    <source>
        <dbReference type="Proteomes" id="UP000708148"/>
    </source>
</evidence>
<dbReference type="InterPro" id="IPR011989">
    <property type="entry name" value="ARM-like"/>
</dbReference>
<dbReference type="Gene3D" id="1.25.10.10">
    <property type="entry name" value="Leucine-rich Repeat Variant"/>
    <property type="match status" value="1"/>
</dbReference>
<evidence type="ECO:0000313" key="1">
    <source>
        <dbReference type="EMBL" id="CAD7700905.1"/>
    </source>
</evidence>
<accession>A0A8S1JB58</accession>
<proteinExistence type="predicted"/>
<dbReference type="EMBL" id="CAJHUC010001377">
    <property type="protein sequence ID" value="CAD7700905.1"/>
    <property type="molecule type" value="Genomic_DNA"/>
</dbReference>
<feature type="non-terminal residue" evidence="1">
    <location>
        <position position="1"/>
    </location>
</feature>
<reference evidence="1" key="1">
    <citation type="submission" date="2020-12" db="EMBL/GenBank/DDBJ databases">
        <authorList>
            <person name="Iha C."/>
        </authorList>
    </citation>
    <scope>NUCLEOTIDE SEQUENCE</scope>
</reference>
<dbReference type="Proteomes" id="UP000708148">
    <property type="component" value="Unassembled WGS sequence"/>
</dbReference>